<evidence type="ECO:0000313" key="3">
    <source>
        <dbReference type="Proteomes" id="UP000294911"/>
    </source>
</evidence>
<dbReference type="InterPro" id="IPR039569">
    <property type="entry name" value="FAS1-like_DH_region"/>
</dbReference>
<sequence>MPFDPSIIGTSRNGGTLLVTRDRLRLFAKATGQTDPVFIDLDAATKAGHRDLPVPPTFFFAVSLEAPDPFDYLADLGVDLRAILHGEQAFVYHRVACAGDELSTRATITDTYSKKGGALNFLVTETVVTNQDGAVVATLTETLVQRQIQEVNA</sequence>
<dbReference type="Proteomes" id="UP000294911">
    <property type="component" value="Unassembled WGS sequence"/>
</dbReference>
<protein>
    <submittedName>
        <fullName evidence="2">Acyl dehydratase</fullName>
    </submittedName>
</protein>
<dbReference type="AlphaFoldDB" id="A0A4R2PYB7"/>
<feature type="domain" description="FAS1-like dehydratase" evidence="1">
    <location>
        <begin position="7"/>
        <end position="138"/>
    </location>
</feature>
<dbReference type="Pfam" id="PF13452">
    <property type="entry name" value="FAS1_DH_region"/>
    <property type="match status" value="1"/>
</dbReference>
<dbReference type="InterPro" id="IPR016709">
    <property type="entry name" value="HadA-like"/>
</dbReference>
<comment type="caution">
    <text evidence="2">The sequence shown here is derived from an EMBL/GenBank/DDBJ whole genome shotgun (WGS) entry which is preliminary data.</text>
</comment>
<proteinExistence type="predicted"/>
<organism evidence="2 3">
    <name type="scientific">Tamaricihabitans halophyticus</name>
    <dbReference type="NCBI Taxonomy" id="1262583"/>
    <lineage>
        <taxon>Bacteria</taxon>
        <taxon>Bacillati</taxon>
        <taxon>Actinomycetota</taxon>
        <taxon>Actinomycetes</taxon>
        <taxon>Pseudonocardiales</taxon>
        <taxon>Pseudonocardiaceae</taxon>
        <taxon>Tamaricihabitans</taxon>
    </lineage>
</organism>
<reference evidence="2 3" key="1">
    <citation type="submission" date="2019-03" db="EMBL/GenBank/DDBJ databases">
        <title>Genomic Encyclopedia of Type Strains, Phase IV (KMG-IV): sequencing the most valuable type-strain genomes for metagenomic binning, comparative biology and taxonomic classification.</title>
        <authorList>
            <person name="Goeker M."/>
        </authorList>
    </citation>
    <scope>NUCLEOTIDE SEQUENCE [LARGE SCALE GENOMIC DNA]</scope>
    <source>
        <strain evidence="2 3">DSM 45765</strain>
    </source>
</reference>
<keyword evidence="3" id="KW-1185">Reference proteome</keyword>
<dbReference type="InterPro" id="IPR029069">
    <property type="entry name" value="HotDog_dom_sf"/>
</dbReference>
<dbReference type="PIRSF" id="PIRSF018072">
    <property type="entry name" value="UCP018072"/>
    <property type="match status" value="1"/>
</dbReference>
<accession>A0A4R2PYB7</accession>
<evidence type="ECO:0000313" key="2">
    <source>
        <dbReference type="EMBL" id="TCP41243.1"/>
    </source>
</evidence>
<name>A0A4R2PYB7_9PSEU</name>
<dbReference type="SUPFAM" id="SSF54637">
    <property type="entry name" value="Thioesterase/thiol ester dehydrase-isomerase"/>
    <property type="match status" value="1"/>
</dbReference>
<gene>
    <name evidence="2" type="ORF">EV191_12633</name>
</gene>
<dbReference type="Gene3D" id="3.10.129.10">
    <property type="entry name" value="Hotdog Thioesterase"/>
    <property type="match status" value="1"/>
</dbReference>
<evidence type="ECO:0000259" key="1">
    <source>
        <dbReference type="Pfam" id="PF13452"/>
    </source>
</evidence>
<dbReference type="CDD" id="cd03441">
    <property type="entry name" value="R_hydratase_like"/>
    <property type="match status" value="1"/>
</dbReference>
<dbReference type="EMBL" id="SLXQ01000026">
    <property type="protein sequence ID" value="TCP41243.1"/>
    <property type="molecule type" value="Genomic_DNA"/>
</dbReference>
<dbReference type="OrthoDB" id="5415111at2"/>